<dbReference type="InterPro" id="IPR050341">
    <property type="entry name" value="PP1_catalytic_subunit"/>
</dbReference>
<dbReference type="InterPro" id="IPR029052">
    <property type="entry name" value="Metallo-depent_PP-like"/>
</dbReference>
<dbReference type="SMART" id="SM00156">
    <property type="entry name" value="PP2Ac"/>
    <property type="match status" value="1"/>
</dbReference>
<dbReference type="PRINTS" id="PR00114">
    <property type="entry name" value="STPHPHTASE"/>
</dbReference>
<evidence type="ECO:0000256" key="3">
    <source>
        <dbReference type="ARBA" id="ARBA00022723"/>
    </source>
</evidence>
<dbReference type="GO" id="GO:0046872">
    <property type="term" value="F:metal ion binding"/>
    <property type="evidence" value="ECO:0007669"/>
    <property type="project" value="UniProtKB-KW"/>
</dbReference>
<dbReference type="PANTHER" id="PTHR11668">
    <property type="entry name" value="SERINE/THREONINE PROTEIN PHOSPHATASE"/>
    <property type="match status" value="1"/>
</dbReference>
<evidence type="ECO:0000256" key="4">
    <source>
        <dbReference type="ARBA" id="ARBA00022801"/>
    </source>
</evidence>
<keyword evidence="4" id="KW-0378">Hydrolase</keyword>
<keyword evidence="6" id="KW-0464">Manganese</keyword>
<dbReference type="KEGG" id="thg:TCELL_0049"/>
<dbReference type="OrthoDB" id="303721at2157"/>
<dbReference type="Proteomes" id="UP000005270">
    <property type="component" value="Chromosome"/>
</dbReference>
<dbReference type="Pfam" id="PF00149">
    <property type="entry name" value="Metallophos"/>
    <property type="match status" value="1"/>
</dbReference>
<keyword evidence="3" id="KW-0479">Metal-binding</keyword>
<evidence type="ECO:0000259" key="9">
    <source>
        <dbReference type="PROSITE" id="PS00125"/>
    </source>
</evidence>
<dbReference type="GO" id="GO:0005737">
    <property type="term" value="C:cytoplasm"/>
    <property type="evidence" value="ECO:0007669"/>
    <property type="project" value="TreeGrafter"/>
</dbReference>
<dbReference type="SUPFAM" id="SSF56300">
    <property type="entry name" value="Metallo-dependent phosphatases"/>
    <property type="match status" value="1"/>
</dbReference>
<accession>I3TCI6</accession>
<evidence type="ECO:0000256" key="6">
    <source>
        <dbReference type="ARBA" id="ARBA00023211"/>
    </source>
</evidence>
<dbReference type="STRING" id="1184251.TCELL_0049"/>
<dbReference type="InterPro" id="IPR004843">
    <property type="entry name" value="Calcineurin-like_PHP"/>
</dbReference>
<proteinExistence type="predicted"/>
<dbReference type="GeneID" id="13012316"/>
<dbReference type="InterPro" id="IPR006186">
    <property type="entry name" value="Ser/Thr-sp_prot-phosphatase"/>
</dbReference>
<dbReference type="FunCoup" id="I3TCI6">
    <property type="interactions" value="20"/>
</dbReference>
<dbReference type="eggNOG" id="arCOG01143">
    <property type="taxonomic scope" value="Archaea"/>
</dbReference>
<evidence type="ECO:0000256" key="1">
    <source>
        <dbReference type="ARBA" id="ARBA00001936"/>
    </source>
</evidence>
<reference evidence="10 11" key="1">
    <citation type="journal article" date="2012" name="J. Bacteriol.">
        <title>Complete genome sequence of the hyperthermophilic cellulolytic Crenarchaeon 'Thermogladius cellulolyticus' 1633.</title>
        <authorList>
            <person name="Mardanov A.V."/>
            <person name="Kochetkova T.V."/>
            <person name="Beletsky A.V."/>
            <person name="Bonch-Osmolovskaya E.A."/>
            <person name="Ravin N.V."/>
            <person name="Skryabin K.G."/>
        </authorList>
    </citation>
    <scope>NUCLEOTIDE SEQUENCE [LARGE SCALE GENOMIC DNA]</scope>
    <source>
        <strain evidence="11">DSM 22663 / VKM B-2946 / 1633</strain>
    </source>
</reference>
<dbReference type="InParanoid" id="I3TCI6"/>
<gene>
    <name evidence="10" type="ordered locus">TCELL_0049</name>
</gene>
<dbReference type="AlphaFoldDB" id="I3TCI6"/>
<dbReference type="CDD" id="cd00144">
    <property type="entry name" value="MPP_PPP_family"/>
    <property type="match status" value="1"/>
</dbReference>
<comment type="catalytic activity">
    <reaction evidence="7">
        <text>O-phospho-L-seryl-[protein] + H2O = L-seryl-[protein] + phosphate</text>
        <dbReference type="Rhea" id="RHEA:20629"/>
        <dbReference type="Rhea" id="RHEA-COMP:9863"/>
        <dbReference type="Rhea" id="RHEA-COMP:11604"/>
        <dbReference type="ChEBI" id="CHEBI:15377"/>
        <dbReference type="ChEBI" id="CHEBI:29999"/>
        <dbReference type="ChEBI" id="CHEBI:43474"/>
        <dbReference type="ChEBI" id="CHEBI:83421"/>
        <dbReference type="EC" id="3.1.3.16"/>
    </reaction>
</comment>
<dbReference type="EC" id="3.1.3.16" evidence="2"/>
<dbReference type="GO" id="GO:0004722">
    <property type="term" value="F:protein serine/threonine phosphatase activity"/>
    <property type="evidence" value="ECO:0007669"/>
    <property type="project" value="UniProtKB-EC"/>
</dbReference>
<protein>
    <recommendedName>
        <fullName evidence="2">protein-serine/threonine phosphatase</fullName>
        <ecNumber evidence="2">3.1.3.16</ecNumber>
    </recommendedName>
</protein>
<name>I3TCI6_THEC1</name>
<dbReference type="PANTHER" id="PTHR11668:SF300">
    <property type="entry name" value="SERINE_THREONINE-PROTEIN PHOSPHATASE"/>
    <property type="match status" value="1"/>
</dbReference>
<comment type="cofactor">
    <cofactor evidence="1">
        <name>Mn(2+)</name>
        <dbReference type="ChEBI" id="CHEBI:29035"/>
    </cofactor>
</comment>
<evidence type="ECO:0000256" key="8">
    <source>
        <dbReference type="ARBA" id="ARBA00048336"/>
    </source>
</evidence>
<evidence type="ECO:0000256" key="2">
    <source>
        <dbReference type="ARBA" id="ARBA00013081"/>
    </source>
</evidence>
<dbReference type="EMBL" id="CP003531">
    <property type="protein sequence ID" value="AFK50474.1"/>
    <property type="molecule type" value="Genomic_DNA"/>
</dbReference>
<evidence type="ECO:0000256" key="5">
    <source>
        <dbReference type="ARBA" id="ARBA00022912"/>
    </source>
</evidence>
<dbReference type="RefSeq" id="WP_014736725.1">
    <property type="nucleotide sequence ID" value="NC_017954.1"/>
</dbReference>
<dbReference type="Gene3D" id="3.60.21.10">
    <property type="match status" value="1"/>
</dbReference>
<keyword evidence="11" id="KW-1185">Reference proteome</keyword>
<keyword evidence="5" id="KW-0904">Protein phosphatase</keyword>
<feature type="domain" description="Serine/threonine specific protein phosphatases" evidence="9">
    <location>
        <begin position="118"/>
        <end position="123"/>
    </location>
</feature>
<evidence type="ECO:0000313" key="11">
    <source>
        <dbReference type="Proteomes" id="UP000005270"/>
    </source>
</evidence>
<dbReference type="PROSITE" id="PS00125">
    <property type="entry name" value="SER_THR_PHOSPHATASE"/>
    <property type="match status" value="1"/>
</dbReference>
<evidence type="ECO:0000256" key="7">
    <source>
        <dbReference type="ARBA" id="ARBA00047761"/>
    </source>
</evidence>
<evidence type="ECO:0000313" key="10">
    <source>
        <dbReference type="EMBL" id="AFK50474.1"/>
    </source>
</evidence>
<sequence>MVLKSYRDVKLSYSEFAETLRRVASKLDYTGSGVRYRIPGVVEIDENSFNELYVLGDVHGDYSSVKLVFETSGILEKLGTGVKLVFLGDYVDRGSYQIETLALLLELKDKYPDDVILLRGNHEPPRWLLPYPHDLPYRVSQYFGPEKSDEAVRLLYKFFDKLPVVAVLPGEAVLLHGGPPYRALYASTLEEAFSVGDPMLDDLDLETVLWSDPVDEETYLVESVRGAGFFYGQKFTDKFLKIAGVKLIIRGHEAVEGYKVNHERRVITVFSAPTPYHLGTTGLLRIVKTSVGFKYELMRLGVISRRVIDKLEFESY</sequence>
<dbReference type="HOGENOM" id="CLU_004962_0_10_2"/>
<organism evidence="10 11">
    <name type="scientific">Thermogladius calderae (strain DSM 22663 / VKM B-2946 / 1633)</name>
    <dbReference type="NCBI Taxonomy" id="1184251"/>
    <lineage>
        <taxon>Archaea</taxon>
        <taxon>Thermoproteota</taxon>
        <taxon>Thermoprotei</taxon>
        <taxon>Desulfurococcales</taxon>
        <taxon>Desulfurococcaceae</taxon>
        <taxon>Thermogladius</taxon>
    </lineage>
</organism>
<comment type="catalytic activity">
    <reaction evidence="8">
        <text>O-phospho-L-threonyl-[protein] + H2O = L-threonyl-[protein] + phosphate</text>
        <dbReference type="Rhea" id="RHEA:47004"/>
        <dbReference type="Rhea" id="RHEA-COMP:11060"/>
        <dbReference type="Rhea" id="RHEA-COMP:11605"/>
        <dbReference type="ChEBI" id="CHEBI:15377"/>
        <dbReference type="ChEBI" id="CHEBI:30013"/>
        <dbReference type="ChEBI" id="CHEBI:43474"/>
        <dbReference type="ChEBI" id="CHEBI:61977"/>
        <dbReference type="EC" id="3.1.3.16"/>
    </reaction>
</comment>